<dbReference type="CDD" id="cd04080">
    <property type="entry name" value="CBM6_cellulase-like"/>
    <property type="match status" value="1"/>
</dbReference>
<dbReference type="Pfam" id="PF13229">
    <property type="entry name" value="Beta_helix"/>
    <property type="match status" value="1"/>
</dbReference>
<dbReference type="InterPro" id="IPR022409">
    <property type="entry name" value="PKD/Chitinase_dom"/>
</dbReference>
<dbReference type="Gene3D" id="2.160.20.10">
    <property type="entry name" value="Single-stranded right-handed beta-helix, Pectin lyase-like"/>
    <property type="match status" value="1"/>
</dbReference>
<dbReference type="Pfam" id="PF13385">
    <property type="entry name" value="Laminin_G_3"/>
    <property type="match status" value="2"/>
</dbReference>
<dbReference type="PANTHER" id="PTHR36453">
    <property type="entry name" value="SECRETED PROTEIN-RELATED"/>
    <property type="match status" value="1"/>
</dbReference>
<protein>
    <submittedName>
        <fullName evidence="3">Carbohydrate-binding protein</fullName>
    </submittedName>
</protein>
<dbReference type="SMART" id="SM00089">
    <property type="entry name" value="PKD"/>
    <property type="match status" value="6"/>
</dbReference>
<evidence type="ECO:0000313" key="4">
    <source>
        <dbReference type="Proteomes" id="UP000321927"/>
    </source>
</evidence>
<dbReference type="InterPro" id="IPR008979">
    <property type="entry name" value="Galactose-bd-like_sf"/>
</dbReference>
<dbReference type="SMART" id="SM00606">
    <property type="entry name" value="CBD_IV"/>
    <property type="match status" value="1"/>
</dbReference>
<dbReference type="SMART" id="SM00710">
    <property type="entry name" value="PbH1"/>
    <property type="match status" value="7"/>
</dbReference>
<dbReference type="Gene3D" id="2.60.40.10">
    <property type="entry name" value="Immunoglobulins"/>
    <property type="match status" value="9"/>
</dbReference>
<dbReference type="InterPro" id="IPR039448">
    <property type="entry name" value="Beta_helix"/>
</dbReference>
<dbReference type="SUPFAM" id="SSF51126">
    <property type="entry name" value="Pectin lyase-like"/>
    <property type="match status" value="2"/>
</dbReference>
<comment type="caution">
    <text evidence="3">The sequence shown here is derived from an EMBL/GenBank/DDBJ whole genome shotgun (WGS) entry which is preliminary data.</text>
</comment>
<accession>A0ABY3HHP1</accession>
<dbReference type="Gene3D" id="2.60.120.200">
    <property type="match status" value="2"/>
</dbReference>
<proteinExistence type="predicted"/>
<dbReference type="NCBIfam" id="TIGR04183">
    <property type="entry name" value="Por_Secre_tail"/>
    <property type="match status" value="1"/>
</dbReference>
<dbReference type="InterPro" id="IPR013320">
    <property type="entry name" value="ConA-like_dom_sf"/>
</dbReference>
<dbReference type="Gene3D" id="2.60.120.260">
    <property type="entry name" value="Galactose-binding domain-like"/>
    <property type="match status" value="1"/>
</dbReference>
<dbReference type="Pfam" id="PF17957">
    <property type="entry name" value="Big_7"/>
    <property type="match status" value="9"/>
</dbReference>
<dbReference type="Pfam" id="PF03422">
    <property type="entry name" value="CBM_6"/>
    <property type="match status" value="1"/>
</dbReference>
<evidence type="ECO:0000313" key="3">
    <source>
        <dbReference type="EMBL" id="TXD75453.1"/>
    </source>
</evidence>
<dbReference type="InterPro" id="IPR026444">
    <property type="entry name" value="Secre_tail"/>
</dbReference>
<dbReference type="RefSeq" id="WP_146849464.1">
    <property type="nucleotide sequence ID" value="NZ_VORV01000026.1"/>
</dbReference>
<dbReference type="SUPFAM" id="SSF49785">
    <property type="entry name" value="Galactose-binding domain-like"/>
    <property type="match status" value="1"/>
</dbReference>
<dbReference type="InterPro" id="IPR013783">
    <property type="entry name" value="Ig-like_fold"/>
</dbReference>
<dbReference type="InterPro" id="IPR006626">
    <property type="entry name" value="PbH1"/>
</dbReference>
<gene>
    <name evidence="3" type="ORF">ESW18_20510</name>
</gene>
<name>A0ABY3HHP1_9BACT</name>
<sequence>MNKLLTNLIKASLFSFFFIFCYDAFPSTYYFSSSFGDDSHSNIQAQNQNTPWRSIQKLNSVFSTLQPGDNIMFRNGDTFHGTLIINKSGSSGAPISFGSYGSGENPVLTGFREIKDWVSLGGNVYETYIPEVSSSVSTVMMNDVLQAMGRYPNDNASKSGYLTINSSSWGSLGSSDLQAPASMTGGEIVIRKNNWIIDRHEINWHGGNSVSYNTAGSSYSPAIGYGFFIQNHPATLDKHGEWYFNKATKKLMIYFQGNPSGANIKVSTVDRVINTQNSASHIVLKNLAIQGSNENLINLEKSSSFIIENCQLEYVGKFAINSVMTRNLNVSNSQITNAFNGGINLGWDNRATVVRNNTFRQIFSKPGMGQNSDSQGNGIFMSENSSDVIVEFNEFLECGSNAIYFNGNNINVKNNFIDTFNFVKDDGGGIYTFTGTANTTFSNRKITNNIIVNGIGAVDGTKRFSATDLPYVEGIYLDLFSNGIEIDQNTIGNVKSKGIFLNNARNVSITNNKIFNAGYSIFIARDHTNNLTRNITMKNNEFLNKDSNQLHIYVRSKDNTLGQIGTFENNVYSRPVNENNTIRLETPGKNGLINLQSWKDTYWLDRSSSNSPATYDSDKMEIDEFIRFEYNNSNSSKSVSLSGTYVDLKGKILSGSVELPAYSSVLLLKTEASTTPENAAPAVSITSPSTNSQFIQANNISITSDATDTDGTIAKVDFYNGTTLLGTDTSAPYSYDWNNLPIGNFSITAKATDNKGTATVSEPVVINVIEKANEAPKVTITAPSTNSQFIRANNISITSDATDTDGTITKVDFYNGTSLLGTDTSAPYSFDWNNLPIGNFSITVKATDNKGASTVSAPVVINVIEKANEAPKVNITAPSTNSQFIQANNISITSDATDTDGTIVKVDFYNGTSLLGTDTSAPYSFDWNNLPIGNFSITAKATDNKGTATVSEPVVINVIEKANEAPKVTITAPSTNSQFIQANNISITSDATDNDGTIAKVDFYNGTSLLGTDTTAPYSFDWNNLPIGNFSITAKATDNKGTATVSAPVVINVTEKANEAPKVTITAPSTNSQFIQGEKISITSAATDNDGTIVKVDFYNGTSLLGTDTTAPYSFDWNNLPIGNFSITAKATDNKGTATVSAAVVINVTEKANEAPKVTITAPSTNSQFIQGEKISITSAATDTDGTIAKVDFYNGTSLLGTDTTAPYSFDWTNLPIGNFSITAKATDNKGAATVSEVVNIKIGEKESRSPFGGKAATIPGTVEAENYDLGGQGVGYFDTDAGNIGRMYRTDDVDIEVAVEGGYSVSWINLNEWLEYTVNITTAGAYNLDARVASPEAGGTFHIECNGIDVTGPIIIPATGGWDSWVSVKKAGINLPAGTHTLKYVVDNYGENGYLGNLNSMHFSIPNEAPKVTITFPSTNSQFTQGDNISITSDAIISEETFAKVDFYNGTSLLGTDSIAPYSFDWINLPIGNISITAKGTDNKGNATVSAPVVINVSEKVNFAPETGTGFLQGLVAFYEMNTNLSGVLIDSHGQNHGSSQLINNVNGFIANGNKYDGKSSISVVPHSNSLNLTSEFTLMADVFREGNGQNSGSIIIGKTLSEDWSENQTYSIAITKENKIRIRTNTPYVKDWVSSQTVPLGKWVRIIATYKSGEGYSLYLDNINPEKSPKFSGDIVKSELELKIGSGSYLKDAAHLRRFEGILDNVGMWNRQLTLKEITELVTTKISYPDFGVAKETSSIRIVSPTTNSQFDELSDVHIEIESEITEGEIEKIELHNADTLITTLYGNTSSYTWKSVSEGQYSLKAKAFNVNGSNINSDSIIFKVEKTLVAASNKDLLSGLVAFYEMNTNISGVLQDSHGQNHGTSQLIDQVGGFIENGNKYDGKSSLSSVPHNQSLNLTTEFTLMADIFRVGNGQQMASIIVGKTFSNEWSENQTYSMAITDDNRIRIRTNIPYVTDWVSSKTIPLGKWVRVIASYKSGEGYSIYLDSIDPETSPQYSGSITKSDMELTIGSASLLKNASNLRRFEGILDNVGIWDRKLSQSEIERLITTKITYPEFNGMMYHRIAVSSNLDELQGKVNAKTDLVEAKAGEKLVFMVETEEAQGVVFDHWSIDGLKINNQTLFELEMPEKDITLTKNFRSFTAPEIRIEIPSEKSEFEALSNVHIELEITKNDAQIEKVELFSGNNLVGKLSKDSTGLNWENIPEGNHKLVAKITDVEGKSYFSEQVLLMAVSQKAKDIPNARLDYIIGPNPTTNYLNVIFTNLDGNYDFELRVVSMNGTVHSTYKTKTEESTLTIDVSNLINGVYILQLTANGNEISSKKFIKE</sequence>
<dbReference type="InterPro" id="IPR011050">
    <property type="entry name" value="Pectin_lyase_fold/virulence"/>
</dbReference>
<dbReference type="SUPFAM" id="SSF49899">
    <property type="entry name" value="Concanavalin A-like lectins/glucanases"/>
    <property type="match status" value="2"/>
</dbReference>
<dbReference type="InterPro" id="IPR012334">
    <property type="entry name" value="Pectin_lyas_fold"/>
</dbReference>
<dbReference type="Proteomes" id="UP000321927">
    <property type="component" value="Unassembled WGS sequence"/>
</dbReference>
<dbReference type="PROSITE" id="PS51175">
    <property type="entry name" value="CBM6"/>
    <property type="match status" value="1"/>
</dbReference>
<reference evidence="3 4" key="1">
    <citation type="submission" date="2019-08" db="EMBL/GenBank/DDBJ databases">
        <title>Genome of Algoriphagus ratkowskyi IC026.</title>
        <authorList>
            <person name="Bowman J.P."/>
        </authorList>
    </citation>
    <scope>NUCLEOTIDE SEQUENCE [LARGE SCALE GENOMIC DNA]</scope>
    <source>
        <strain evidence="3 4">IC026</strain>
    </source>
</reference>
<dbReference type="InterPro" id="IPR006584">
    <property type="entry name" value="Cellulose-bd_IV"/>
</dbReference>
<evidence type="ECO:0000256" key="1">
    <source>
        <dbReference type="ARBA" id="ARBA00022729"/>
    </source>
</evidence>
<organism evidence="3 4">
    <name type="scientific">Algoriphagus ratkowskyi</name>
    <dbReference type="NCBI Taxonomy" id="57028"/>
    <lineage>
        <taxon>Bacteria</taxon>
        <taxon>Pseudomonadati</taxon>
        <taxon>Bacteroidota</taxon>
        <taxon>Cytophagia</taxon>
        <taxon>Cytophagales</taxon>
        <taxon>Cyclobacteriaceae</taxon>
        <taxon>Algoriphagus</taxon>
    </lineage>
</organism>
<keyword evidence="4" id="KW-1185">Reference proteome</keyword>
<evidence type="ECO:0000259" key="2">
    <source>
        <dbReference type="PROSITE" id="PS51175"/>
    </source>
</evidence>
<dbReference type="InterPro" id="IPR005084">
    <property type="entry name" value="CBM6"/>
</dbReference>
<dbReference type="PANTHER" id="PTHR36453:SF1">
    <property type="entry name" value="RIGHT HANDED BETA HELIX DOMAIN-CONTAINING PROTEIN"/>
    <property type="match status" value="1"/>
</dbReference>
<dbReference type="Pfam" id="PF18962">
    <property type="entry name" value="Por_Secre_tail"/>
    <property type="match status" value="1"/>
</dbReference>
<keyword evidence="1" id="KW-0732">Signal</keyword>
<dbReference type="EMBL" id="VORV01000026">
    <property type="protein sequence ID" value="TXD75453.1"/>
    <property type="molecule type" value="Genomic_DNA"/>
</dbReference>
<feature type="domain" description="CBM6" evidence="2">
    <location>
        <begin position="1261"/>
        <end position="1405"/>
    </location>
</feature>